<dbReference type="GO" id="GO:0016020">
    <property type="term" value="C:membrane"/>
    <property type="evidence" value="ECO:0007669"/>
    <property type="project" value="UniProtKB-SubCell"/>
</dbReference>
<organism evidence="7 8">
    <name type="scientific">Corticibacter populi</name>
    <dbReference type="NCBI Taxonomy" id="1550736"/>
    <lineage>
        <taxon>Bacteria</taxon>
        <taxon>Pseudomonadati</taxon>
        <taxon>Pseudomonadota</taxon>
        <taxon>Betaproteobacteria</taxon>
        <taxon>Burkholderiales</taxon>
        <taxon>Comamonadaceae</taxon>
        <taxon>Corticibacter</taxon>
    </lineage>
</organism>
<evidence type="ECO:0000313" key="7">
    <source>
        <dbReference type="EMBL" id="RMX08289.1"/>
    </source>
</evidence>
<keyword evidence="4 5" id="KW-0472">Membrane</keyword>
<evidence type="ECO:0000256" key="1">
    <source>
        <dbReference type="ARBA" id="ARBA00004370"/>
    </source>
</evidence>
<dbReference type="Proteomes" id="UP000278006">
    <property type="component" value="Unassembled WGS sequence"/>
</dbReference>
<protein>
    <recommendedName>
        <fullName evidence="6">HemY N-terminal domain-containing protein</fullName>
    </recommendedName>
</protein>
<dbReference type="EMBL" id="RDQO01000001">
    <property type="protein sequence ID" value="RMX08289.1"/>
    <property type="molecule type" value="Genomic_DNA"/>
</dbReference>
<evidence type="ECO:0000313" key="8">
    <source>
        <dbReference type="Proteomes" id="UP000278006"/>
    </source>
</evidence>
<feature type="domain" description="HemY N-terminal" evidence="6">
    <location>
        <begin position="27"/>
        <end position="110"/>
    </location>
</feature>
<evidence type="ECO:0000256" key="3">
    <source>
        <dbReference type="ARBA" id="ARBA00022989"/>
    </source>
</evidence>
<accession>A0A3M6R082</accession>
<keyword evidence="3 5" id="KW-1133">Transmembrane helix</keyword>
<comment type="subcellular location">
    <subcellularLocation>
        <location evidence="1">Membrane</location>
    </subcellularLocation>
</comment>
<feature type="transmembrane region" description="Helical" evidence="5">
    <location>
        <begin position="41"/>
        <end position="59"/>
    </location>
</feature>
<dbReference type="RefSeq" id="WP_122226412.1">
    <property type="nucleotide sequence ID" value="NZ_RDQO01000001.1"/>
</dbReference>
<dbReference type="OrthoDB" id="9151794at2"/>
<dbReference type="AlphaFoldDB" id="A0A3M6R082"/>
<evidence type="ECO:0000259" key="6">
    <source>
        <dbReference type="Pfam" id="PF07219"/>
    </source>
</evidence>
<gene>
    <name evidence="7" type="ORF">D8I35_04070</name>
</gene>
<evidence type="ECO:0000256" key="2">
    <source>
        <dbReference type="ARBA" id="ARBA00022692"/>
    </source>
</evidence>
<dbReference type="InterPro" id="IPR010817">
    <property type="entry name" value="HemY_N"/>
</dbReference>
<evidence type="ECO:0000256" key="4">
    <source>
        <dbReference type="ARBA" id="ARBA00023136"/>
    </source>
</evidence>
<evidence type="ECO:0000256" key="5">
    <source>
        <dbReference type="SAM" id="Phobius"/>
    </source>
</evidence>
<comment type="caution">
    <text evidence="7">The sequence shown here is derived from an EMBL/GenBank/DDBJ whole genome shotgun (WGS) entry which is preliminary data.</text>
</comment>
<sequence>MRSAIWLLILFCGAVAAALFLGDNRATVTLFWYPYRVDLSLNLLLLAWLALTVLVFLAMHTASKIWQMPLEARVWRRHQREVASYQALVRAMQHYTRGDYASAANEARSCLALVSSRSARRPGPGDPSAQEASRLAAQCEWLIHACEEAMARQGKRSLPAASETL</sequence>
<keyword evidence="8" id="KW-1185">Reference proteome</keyword>
<keyword evidence="2 5" id="KW-0812">Transmembrane</keyword>
<reference evidence="7 8" key="1">
    <citation type="submission" date="2018-10" db="EMBL/GenBank/DDBJ databases">
        <title>Draft genome of Cortibacter populi DSM10536.</title>
        <authorList>
            <person name="Bernier A.-M."/>
            <person name="Bernard K."/>
        </authorList>
    </citation>
    <scope>NUCLEOTIDE SEQUENCE [LARGE SCALE GENOMIC DNA]</scope>
    <source>
        <strain evidence="7 8">DSM 105136</strain>
    </source>
</reference>
<name>A0A3M6R082_9BURK</name>
<proteinExistence type="predicted"/>
<dbReference type="Pfam" id="PF07219">
    <property type="entry name" value="HemY_N"/>
    <property type="match status" value="1"/>
</dbReference>